<protein>
    <recommendedName>
        <fullName evidence="4">ABC-2 family transporter protein</fullName>
    </recommendedName>
</protein>
<dbReference type="AlphaFoldDB" id="H2J7J4"/>
<keyword evidence="1" id="KW-0812">Transmembrane</keyword>
<dbReference type="STRING" id="443254.Marpi_2112"/>
<feature type="transmembrane region" description="Helical" evidence="1">
    <location>
        <begin position="238"/>
        <end position="255"/>
    </location>
</feature>
<dbReference type="RefSeq" id="WP_014297557.1">
    <property type="nucleotide sequence ID" value="NC_016751.1"/>
</dbReference>
<name>H2J7J4_MARPK</name>
<dbReference type="EMBL" id="CP003257">
    <property type="protein sequence ID" value="AEX86487.1"/>
    <property type="molecule type" value="Genomic_DNA"/>
</dbReference>
<evidence type="ECO:0000313" key="3">
    <source>
        <dbReference type="Proteomes" id="UP000007161"/>
    </source>
</evidence>
<evidence type="ECO:0000313" key="2">
    <source>
        <dbReference type="EMBL" id="AEX86487.1"/>
    </source>
</evidence>
<dbReference type="HOGENOM" id="CLU_975701_0_0_0"/>
<feature type="transmembrane region" description="Helical" evidence="1">
    <location>
        <begin position="164"/>
        <end position="190"/>
    </location>
</feature>
<keyword evidence="1" id="KW-0472">Membrane</keyword>
<accession>H2J7J4</accession>
<keyword evidence="1" id="KW-1133">Transmembrane helix</keyword>
<feature type="transmembrane region" description="Helical" evidence="1">
    <location>
        <begin position="286"/>
        <end position="310"/>
    </location>
</feature>
<dbReference type="Proteomes" id="UP000007161">
    <property type="component" value="Chromosome"/>
</dbReference>
<reference evidence="2 3" key="1">
    <citation type="journal article" date="2012" name="J. Bacteriol.">
        <title>Complete Genome Sequence of the Thermophilic, Piezophilic, Heterotrophic Bacterium Marinitoga piezophila KA3.</title>
        <authorList>
            <person name="Lucas S."/>
            <person name="Han J."/>
            <person name="Lapidus A."/>
            <person name="Cheng J.F."/>
            <person name="Goodwin L.A."/>
            <person name="Pitluck S."/>
            <person name="Peters L."/>
            <person name="Mikhailova N."/>
            <person name="Teshima H."/>
            <person name="Detter J.C."/>
            <person name="Han C."/>
            <person name="Tapia R."/>
            <person name="Land M."/>
            <person name="Hauser L."/>
            <person name="Kyrpides N.C."/>
            <person name="Ivanova N."/>
            <person name="Pagani I."/>
            <person name="Vannier P."/>
            <person name="Oger P."/>
            <person name="Bartlett D.H."/>
            <person name="Noll K.M."/>
            <person name="Woyke T."/>
            <person name="Jebbar M."/>
        </authorList>
    </citation>
    <scope>NUCLEOTIDE SEQUENCE [LARGE SCALE GENOMIC DNA]</scope>
    <source>
        <strain evidence="3">DSM 14283 / JCM 11233 / KA3</strain>
    </source>
</reference>
<feature type="transmembrane region" description="Helical" evidence="1">
    <location>
        <begin position="20"/>
        <end position="40"/>
    </location>
</feature>
<feature type="transmembrane region" description="Helical" evidence="1">
    <location>
        <begin position="117"/>
        <end position="137"/>
    </location>
</feature>
<gene>
    <name evidence="2" type="ordered locus">Marpi_2112</name>
</gene>
<feature type="transmembrane region" description="Helical" evidence="1">
    <location>
        <begin position="210"/>
        <end position="231"/>
    </location>
</feature>
<reference evidence="3" key="2">
    <citation type="submission" date="2012-01" db="EMBL/GenBank/DDBJ databases">
        <title>Complete sequence of chromosome of Marinitoga piezophila KA3.</title>
        <authorList>
            <person name="Lucas S."/>
            <person name="Han J."/>
            <person name="Lapidus A."/>
            <person name="Cheng J.-F."/>
            <person name="Goodwin L."/>
            <person name="Pitluck S."/>
            <person name="Peters L."/>
            <person name="Mikhailova N."/>
            <person name="Teshima H."/>
            <person name="Detter J.C."/>
            <person name="Han C."/>
            <person name="Tapia R."/>
            <person name="Land M."/>
            <person name="Hauser L."/>
            <person name="Kyrpides N."/>
            <person name="Ivanova N."/>
            <person name="Pagani I."/>
            <person name="Jebbar M."/>
            <person name="Vannier P."/>
            <person name="Oger P."/>
            <person name="Cario A."/>
            <person name="Bartlett D."/>
            <person name="Noll K.M."/>
            <person name="Woyke T."/>
        </authorList>
    </citation>
    <scope>NUCLEOTIDE SEQUENCE [LARGE SCALE GENOMIC DNA]</scope>
    <source>
        <strain evidence="3">DSM 14283 / JCM 11233 / KA3</strain>
    </source>
</reference>
<proteinExistence type="predicted"/>
<evidence type="ECO:0000256" key="1">
    <source>
        <dbReference type="SAM" id="Phobius"/>
    </source>
</evidence>
<dbReference type="KEGG" id="mpz:Marpi_2112"/>
<sequence length="318" mass="37265">MQYIKILLSNIGKEVKYQIYSGVFILMIITLLIFSGLNLYNQKKLIIQNYNLFIHTLNETKKMGMDVEEILKKPLKIEEKNGVKKINNPLKFDYENVALAIYDLKNPNRVITNTLKYLSFIFYSFFFGVYGVYIATYDIKYKTLKIKAVQNNWMHILLSKQLSMYILSFLMIIIVLFLSSIIGFIFYNSLFFDIPVNEFKLSVQPSDTNIILQFVLSVFLSFIFTTFGFYLGLLFRGVIYPILILVLYNFIFPTFGKYDLKNLISILGHKVFDFYGNFILFKPEKISLNVSIILLVTYIIISTLFTYIIVKNQSKYID</sequence>
<evidence type="ECO:0008006" key="4">
    <source>
        <dbReference type="Google" id="ProtNLM"/>
    </source>
</evidence>
<dbReference type="eggNOG" id="ENOG50330HS">
    <property type="taxonomic scope" value="Bacteria"/>
</dbReference>
<organism evidence="2 3">
    <name type="scientific">Marinitoga piezophila (strain DSM 14283 / JCM 11233 / KA3)</name>
    <dbReference type="NCBI Taxonomy" id="443254"/>
    <lineage>
        <taxon>Bacteria</taxon>
        <taxon>Thermotogati</taxon>
        <taxon>Thermotogota</taxon>
        <taxon>Thermotogae</taxon>
        <taxon>Petrotogales</taxon>
        <taxon>Petrotogaceae</taxon>
        <taxon>Marinitoga</taxon>
    </lineage>
</organism>
<dbReference type="OrthoDB" id="2937559at2"/>
<keyword evidence="3" id="KW-1185">Reference proteome</keyword>